<reference evidence="1" key="1">
    <citation type="submission" date="2023-10" db="EMBL/GenBank/DDBJ databases">
        <authorList>
            <person name="Chen Y."/>
            <person name="Shah S."/>
            <person name="Dougan E. K."/>
            <person name="Thang M."/>
            <person name="Chan C."/>
        </authorList>
    </citation>
    <scope>NUCLEOTIDE SEQUENCE [LARGE SCALE GENOMIC DNA]</scope>
</reference>
<gene>
    <name evidence="1" type="ORF">PCOR1329_LOCUS13042</name>
</gene>
<evidence type="ECO:0000313" key="1">
    <source>
        <dbReference type="EMBL" id="CAK0807032.1"/>
    </source>
</evidence>
<organism evidence="1 2">
    <name type="scientific">Prorocentrum cordatum</name>
    <dbReference type="NCBI Taxonomy" id="2364126"/>
    <lineage>
        <taxon>Eukaryota</taxon>
        <taxon>Sar</taxon>
        <taxon>Alveolata</taxon>
        <taxon>Dinophyceae</taxon>
        <taxon>Prorocentrales</taxon>
        <taxon>Prorocentraceae</taxon>
        <taxon>Prorocentrum</taxon>
    </lineage>
</organism>
<name>A0ABN9QNU4_9DINO</name>
<feature type="non-terminal residue" evidence="1">
    <location>
        <position position="132"/>
    </location>
</feature>
<keyword evidence="2" id="KW-1185">Reference proteome</keyword>
<sequence>MKVLCVALNQYQGRRIVAMHDSAVDVGHPRCGLAAGCGFATFAVQVYTLEPLDNWSASNKQLAFSIFIDDLLQGITRPTLGEVVSHLVKGVADLHVVIRTELKYTIAVAKSATIANHAGLKARLAKAPGRHA</sequence>
<dbReference type="Proteomes" id="UP001189429">
    <property type="component" value="Unassembled WGS sequence"/>
</dbReference>
<accession>A0ABN9QNU4</accession>
<dbReference type="EMBL" id="CAUYUJ010003831">
    <property type="protein sequence ID" value="CAK0807032.1"/>
    <property type="molecule type" value="Genomic_DNA"/>
</dbReference>
<comment type="caution">
    <text evidence="1">The sequence shown here is derived from an EMBL/GenBank/DDBJ whole genome shotgun (WGS) entry which is preliminary data.</text>
</comment>
<evidence type="ECO:0000313" key="2">
    <source>
        <dbReference type="Proteomes" id="UP001189429"/>
    </source>
</evidence>
<proteinExistence type="predicted"/>
<protein>
    <submittedName>
        <fullName evidence="1">Uncharacterized protein</fullName>
    </submittedName>
</protein>